<evidence type="ECO:0000313" key="1">
    <source>
        <dbReference type="EMBL" id="ODM07948.1"/>
    </source>
</evidence>
<dbReference type="Gene3D" id="2.170.16.10">
    <property type="entry name" value="Hedgehog/Intein (Hint) domain"/>
    <property type="match status" value="1"/>
</dbReference>
<accession>A0A1E3AGR2</accession>
<sequence length="980" mass="111905">MKSFILPDSIIEEAREAGGMLELDFSKEAHYTFFLEHLGGAEHLKNTAPLLLNSLNAQKKGLLRAEPQNELNLTDDYMVHKLQVTPNLKSDGNSLSFLLSAETELSLCTNTLIPRVSVSQYFRDAQTKDILKQIDQTLSGETNSFISPISCDSLTAGLDERLIRIDSVYSMTDQSCNGTPFLRGKVCSSTAIIQSFQNDVSKVELIDPVIKHPGHEYRPGHVCISYDRKSQMSNPDYHKDIELDSEITDMPVYLPFTLTVSLKNKAYFYKVPKTGYFYEKYQPRISLYRILHDEKEMPGCARMIQPWSQISDKNVEILDYNRTSSDEKIPEQPNKIKITFPEDWNSNLKSQSVMNCNTEAELYGNLLLNICHQEKNTHKAGYVSVIAQYEYQSTDPTQVKAERLFYQWGCMAWDTLLLTPSGIIAARDVHIGDLLLSPDGSFMPVRDITTGTEKTLFRIQTHSNTLNVSATHTLCLAGDDGSFCPTPACDARCGQRIYAWDPEKNEPVPEEIIKITTIPYEDTVYNFQFDKETYLIGNGLLIGDQTMQGHYPPGGDVLKMNALSPKAADMQELLMNLCSSLPRERNNTPVFKHSDKPESYAMHYFCVKYLLFYNSFPLEQAQTIAEYCQFMADNATTGSLLLDGIPDWVNEKSFYRLADSQFEVPIIPTAMAKWYDTGELDTPKPWYPTDSDECCFHVCDDLLRPFHFFPGEETPEASEEEAQELADRVIPCPPRLSGLLKEIAASVLPYKKDLTKLPEELMMKLGIYLHILIDTILHQNFGARRSWINMAYREGVFTPEGKNVENDYPPYQDIFDDDAAYDDTASYPAGLEKIGWTVNETFLKLSYQFPNDTSALGNQSLYDLWDNYAQPNSYTYACGLSLVNDFLRSCLDLPADPSWLTSPQFTRIEKNFRSTVKDFAPLSDLWQKEQQDMDFNYNAEDVFRKITGCDTTKETTEEKYRNFFCYTKILYDLQHLWEEE</sequence>
<protein>
    <recommendedName>
        <fullName evidence="3">Hint domain-containing protein</fullName>
    </recommendedName>
</protein>
<gene>
    <name evidence="1" type="ORF">BEH84_05271</name>
</gene>
<dbReference type="EMBL" id="MCGI01000006">
    <property type="protein sequence ID" value="ODM07948.1"/>
    <property type="molecule type" value="Genomic_DNA"/>
</dbReference>
<dbReference type="RefSeq" id="WP_069158882.1">
    <property type="nucleotide sequence ID" value="NZ_DBFYTC010000108.1"/>
</dbReference>
<evidence type="ECO:0008006" key="3">
    <source>
        <dbReference type="Google" id="ProtNLM"/>
    </source>
</evidence>
<name>A0A1E3AGR2_9FIRM</name>
<organism evidence="1 2">
    <name type="scientific">Eisenbergiella tayi</name>
    <dbReference type="NCBI Taxonomy" id="1432052"/>
    <lineage>
        <taxon>Bacteria</taxon>
        <taxon>Bacillati</taxon>
        <taxon>Bacillota</taxon>
        <taxon>Clostridia</taxon>
        <taxon>Lachnospirales</taxon>
        <taxon>Lachnospiraceae</taxon>
        <taxon>Eisenbergiella</taxon>
    </lineage>
</organism>
<reference evidence="1 2" key="1">
    <citation type="submission" date="2016-07" db="EMBL/GenBank/DDBJ databases">
        <title>Characterization of isolates of Eisenbergiella tayi derived from blood cultures, using whole genome sequencing.</title>
        <authorList>
            <person name="Burdz T."/>
            <person name="Wiebe D."/>
            <person name="Huynh C."/>
            <person name="Bernard K."/>
        </authorList>
    </citation>
    <scope>NUCLEOTIDE SEQUENCE [LARGE SCALE GENOMIC DNA]</scope>
    <source>
        <strain evidence="1 2">NML 120489</strain>
    </source>
</reference>
<dbReference type="AlphaFoldDB" id="A0A1E3AGR2"/>
<dbReference type="GeneID" id="93301162"/>
<dbReference type="Pfam" id="PF20551">
    <property type="entry name" value="DUF6765"/>
    <property type="match status" value="1"/>
</dbReference>
<comment type="caution">
    <text evidence="1">The sequence shown here is derived from an EMBL/GenBank/DDBJ whole genome shotgun (WGS) entry which is preliminary data.</text>
</comment>
<dbReference type="InterPro" id="IPR036844">
    <property type="entry name" value="Hint_dom_sf"/>
</dbReference>
<proteinExistence type="predicted"/>
<dbReference type="InterPro" id="IPR046653">
    <property type="entry name" value="DUF6765"/>
</dbReference>
<dbReference type="SUPFAM" id="SSF51294">
    <property type="entry name" value="Hedgehog/intein (Hint) domain"/>
    <property type="match status" value="1"/>
</dbReference>
<dbReference type="Proteomes" id="UP000095003">
    <property type="component" value="Unassembled WGS sequence"/>
</dbReference>
<evidence type="ECO:0000313" key="2">
    <source>
        <dbReference type="Proteomes" id="UP000095003"/>
    </source>
</evidence>